<evidence type="ECO:0000313" key="2">
    <source>
        <dbReference type="EMBL" id="CAX37112.1"/>
    </source>
</evidence>
<name>B9ER28_PROMP</name>
<gene>
    <name evidence="2" type="ordered locus">PMM2033</name>
</gene>
<evidence type="ECO:0000313" key="3">
    <source>
        <dbReference type="Proteomes" id="UP000001026"/>
    </source>
</evidence>
<organism evidence="2 3">
    <name type="scientific">Prochlorococcus marinus subsp. pastoris (strain CCMP1986 / NIES-2087 / MED4)</name>
    <dbReference type="NCBI Taxonomy" id="59919"/>
    <lineage>
        <taxon>Bacteria</taxon>
        <taxon>Bacillati</taxon>
        <taxon>Cyanobacteriota</taxon>
        <taxon>Cyanophyceae</taxon>
        <taxon>Synechococcales</taxon>
        <taxon>Prochlorococcaceae</taxon>
        <taxon>Prochlorococcus</taxon>
    </lineage>
</organism>
<dbReference type="HOGENOM" id="CLU_3409937_0_0_3"/>
<dbReference type="STRING" id="59919.PMM2033"/>
<dbReference type="KEGG" id="pmm:PMM2033"/>
<keyword evidence="1" id="KW-0812">Transmembrane</keyword>
<keyword evidence="1" id="KW-0472">Membrane</keyword>
<accession>B9ER28</accession>
<dbReference type="AlphaFoldDB" id="B9ER28"/>
<proteinExistence type="predicted"/>
<reference evidence="2 3" key="1">
    <citation type="journal article" date="2003" name="Nature">
        <title>Genome divergence in two Prochlorococcus ecotypes reflects oceanic niche differentiation.</title>
        <authorList>
            <person name="Rocap G."/>
            <person name="Larimer F.W."/>
            <person name="Lamerdin J.E."/>
            <person name="Malfatti S."/>
            <person name="Chain P."/>
            <person name="Ahlgren N.A."/>
            <person name="Arellano A."/>
            <person name="Coleman M."/>
            <person name="Hauser L."/>
            <person name="Hess W.R."/>
            <person name="Johnson Z.I."/>
            <person name="Land M.L."/>
            <person name="Lindell D."/>
            <person name="Post A.F."/>
            <person name="Regala W."/>
            <person name="Shah M."/>
            <person name="Shaw S.L."/>
            <person name="Steglich C."/>
            <person name="Sullivan M.B."/>
            <person name="Ting C.S."/>
            <person name="Tolonen A."/>
            <person name="Webb E.A."/>
            <person name="Zinser E.R."/>
            <person name="Chisholm S.W."/>
        </authorList>
    </citation>
    <scope>NUCLEOTIDE SEQUENCE [LARGE SCALE GENOMIC DNA]</scope>
    <source>
        <strain evidence="3">CCMP1986 / NIES-2087 / MED4</strain>
    </source>
</reference>
<dbReference type="Proteomes" id="UP000001026">
    <property type="component" value="Chromosome"/>
</dbReference>
<sequence length="29" mass="3396">MPLDVFLINMCVVVLGLLVRREIKLRKAR</sequence>
<feature type="transmembrane region" description="Helical" evidence="1">
    <location>
        <begin position="6"/>
        <end position="23"/>
    </location>
</feature>
<dbReference type="EMBL" id="BX548174">
    <property type="protein sequence ID" value="CAX37112.1"/>
    <property type="molecule type" value="Genomic_DNA"/>
</dbReference>
<evidence type="ECO:0000256" key="1">
    <source>
        <dbReference type="SAM" id="Phobius"/>
    </source>
</evidence>
<keyword evidence="1" id="KW-1133">Transmembrane helix</keyword>
<protein>
    <submittedName>
        <fullName evidence="2">Uncharacterized protein</fullName>
    </submittedName>
</protein>